<comment type="cofactor">
    <cofactor evidence="1">
        <name>pantetheine 4'-phosphate</name>
        <dbReference type="ChEBI" id="CHEBI:47942"/>
    </cofactor>
</comment>
<dbReference type="InterPro" id="IPR020845">
    <property type="entry name" value="AMP-binding_CS"/>
</dbReference>
<feature type="domain" description="Carrier" evidence="4">
    <location>
        <begin position="976"/>
        <end position="1051"/>
    </location>
</feature>
<dbReference type="InterPro" id="IPR025110">
    <property type="entry name" value="AMP-bd_C"/>
</dbReference>
<evidence type="ECO:0000259" key="4">
    <source>
        <dbReference type="PROSITE" id="PS50075"/>
    </source>
</evidence>
<dbReference type="Gene3D" id="3.30.559.10">
    <property type="entry name" value="Chloramphenicol acetyltransferase-like domain"/>
    <property type="match status" value="1"/>
</dbReference>
<dbReference type="InterPro" id="IPR042099">
    <property type="entry name" value="ANL_N_sf"/>
</dbReference>
<dbReference type="InterPro" id="IPR009081">
    <property type="entry name" value="PP-bd_ACP"/>
</dbReference>
<dbReference type="Gene3D" id="3.40.50.1820">
    <property type="entry name" value="alpha/beta hydrolase"/>
    <property type="match status" value="1"/>
</dbReference>
<dbReference type="InterPro" id="IPR010071">
    <property type="entry name" value="AA_adenyl_dom"/>
</dbReference>
<evidence type="ECO:0000256" key="2">
    <source>
        <dbReference type="ARBA" id="ARBA00022450"/>
    </source>
</evidence>
<keyword evidence="2" id="KW-0596">Phosphopantetheine</keyword>
<dbReference type="InterPro" id="IPR045851">
    <property type="entry name" value="AMP-bd_C_sf"/>
</dbReference>
<evidence type="ECO:0000313" key="6">
    <source>
        <dbReference type="Proteomes" id="UP001432062"/>
    </source>
</evidence>
<dbReference type="SUPFAM" id="SSF47336">
    <property type="entry name" value="ACP-like"/>
    <property type="match status" value="1"/>
</dbReference>
<dbReference type="Pfam" id="PF13193">
    <property type="entry name" value="AMP-binding_C"/>
    <property type="match status" value="1"/>
</dbReference>
<gene>
    <name evidence="5" type="ORF">OG563_07155</name>
</gene>
<dbReference type="Pfam" id="PF00501">
    <property type="entry name" value="AMP-binding"/>
    <property type="match status" value="1"/>
</dbReference>
<dbReference type="Gene3D" id="3.30.300.30">
    <property type="match status" value="1"/>
</dbReference>
<dbReference type="InterPro" id="IPR029058">
    <property type="entry name" value="AB_hydrolase_fold"/>
</dbReference>
<dbReference type="InterPro" id="IPR001242">
    <property type="entry name" value="Condensation_dom"/>
</dbReference>
<evidence type="ECO:0000256" key="3">
    <source>
        <dbReference type="ARBA" id="ARBA00022553"/>
    </source>
</evidence>
<dbReference type="Pfam" id="PF00668">
    <property type="entry name" value="Condensation"/>
    <property type="match status" value="1"/>
</dbReference>
<accession>A0ABZ1YXU7</accession>
<dbReference type="CDD" id="cd17643">
    <property type="entry name" value="A_NRPS_Cytc1-like"/>
    <property type="match status" value="1"/>
</dbReference>
<dbReference type="InterPro" id="IPR023213">
    <property type="entry name" value="CAT-like_dom_sf"/>
</dbReference>
<dbReference type="PROSITE" id="PS00455">
    <property type="entry name" value="AMP_BINDING"/>
    <property type="match status" value="1"/>
</dbReference>
<dbReference type="SUPFAM" id="SSF52777">
    <property type="entry name" value="CoA-dependent acyltransferases"/>
    <property type="match status" value="2"/>
</dbReference>
<name>A0ABZ1YXU7_9NOCA</name>
<dbReference type="InterPro" id="IPR036736">
    <property type="entry name" value="ACP-like_sf"/>
</dbReference>
<keyword evidence="6" id="KW-1185">Reference proteome</keyword>
<dbReference type="PANTHER" id="PTHR45527">
    <property type="entry name" value="NONRIBOSOMAL PEPTIDE SYNTHETASE"/>
    <property type="match status" value="1"/>
</dbReference>
<dbReference type="PROSITE" id="PS50075">
    <property type="entry name" value="CARRIER"/>
    <property type="match status" value="1"/>
</dbReference>
<dbReference type="InterPro" id="IPR000873">
    <property type="entry name" value="AMP-dep_synth/lig_dom"/>
</dbReference>
<dbReference type="InterPro" id="IPR020806">
    <property type="entry name" value="PKS_PP-bd"/>
</dbReference>
<organism evidence="5 6">
    <name type="scientific">Nocardia vinacea</name>
    <dbReference type="NCBI Taxonomy" id="96468"/>
    <lineage>
        <taxon>Bacteria</taxon>
        <taxon>Bacillati</taxon>
        <taxon>Actinomycetota</taxon>
        <taxon>Actinomycetes</taxon>
        <taxon>Mycobacteriales</taxon>
        <taxon>Nocardiaceae</taxon>
        <taxon>Nocardia</taxon>
    </lineage>
</organism>
<protein>
    <submittedName>
        <fullName evidence="5">Amino acid adenylation domain-containing protein</fullName>
    </submittedName>
</protein>
<evidence type="ECO:0000256" key="1">
    <source>
        <dbReference type="ARBA" id="ARBA00001957"/>
    </source>
</evidence>
<dbReference type="SMART" id="SM00823">
    <property type="entry name" value="PKS_PP"/>
    <property type="match status" value="1"/>
</dbReference>
<dbReference type="Gene3D" id="3.40.50.12780">
    <property type="entry name" value="N-terminal domain of ligase-like"/>
    <property type="match status" value="1"/>
</dbReference>
<dbReference type="Proteomes" id="UP001432062">
    <property type="component" value="Chromosome"/>
</dbReference>
<dbReference type="Pfam" id="PF00550">
    <property type="entry name" value="PP-binding"/>
    <property type="match status" value="1"/>
</dbReference>
<dbReference type="SUPFAM" id="SSF56801">
    <property type="entry name" value="Acetyl-CoA synthetase-like"/>
    <property type="match status" value="1"/>
</dbReference>
<dbReference type="Gene3D" id="3.30.559.30">
    <property type="entry name" value="Nonribosomal peptide synthetase, condensation domain"/>
    <property type="match status" value="1"/>
</dbReference>
<keyword evidence="3" id="KW-0597">Phosphoprotein</keyword>
<reference evidence="5" key="1">
    <citation type="submission" date="2022-10" db="EMBL/GenBank/DDBJ databases">
        <title>The complete genomes of actinobacterial strains from the NBC collection.</title>
        <authorList>
            <person name="Joergensen T.S."/>
            <person name="Alvarez Arevalo M."/>
            <person name="Sterndorff E.B."/>
            <person name="Faurdal D."/>
            <person name="Vuksanovic O."/>
            <person name="Mourched A.-S."/>
            <person name="Charusanti P."/>
            <person name="Shaw S."/>
            <person name="Blin K."/>
            <person name="Weber T."/>
        </authorList>
    </citation>
    <scope>NUCLEOTIDE SEQUENCE</scope>
    <source>
        <strain evidence="5">NBC_01482</strain>
    </source>
</reference>
<sequence length="1051" mass="114641">MIPLSFAQGRLWFVHRLEGPSATYNLPVAVRLCGALDAPALGAAMRDVIGRHETLRTRFSESDGVPEQVIISTEDVEFEWRVLDVTDWTAAELAQAIDAEARYLFDLSTEIPFRARLFAVSAAEHVLSITMHHIATDGWSLRPLWHDLGAAYSARRAGRAPEWPELPVQYLDYTLWQRDYLGDAEDVNSVLAEQSAFWEAELAGVPERLELPTDRPHPPIADHRGGTVPIELPADIHHGIQDLASDNNATTFLVVQSVLAILLSRLSGSDDIAVGIPTAGRTDPALDDLIGFFVNTLVLRTDTSGNPSFRTLLDQVRRRGLDAYAHQDIPFDVLIDRLRPVRSLTYHPIVQVLLAWQNNSDVEFAFDGLYVDVVPVHTGTARADLTISLVERFTDSGQPRGINGSIEYRSDVFDAATIDRFGRLLHRMLRAIVTSPDASIATIDLLAAEERARFAELSNLAALTEDTAESTIPALFAQQVTRTPDAVAVVFEGRAWSYRRLDQESRRLAHRLVREGVGPGATVALLLPRSADAIVAILAVLRAGASYVPIDVQHPDERIAFVLADSWPVAAITVAEQASRLAGHCRIVLDVAEPAPVSQPETALPGPAPHDLAYIIYTSGTTGTPKGVAVTHANVTQLFESVRASGFSATADQVWAQFHSYAFDFSVWEIWGALLHGGRLVVVPEAITRSAPDFYDLLVHEEVTVLNQTPSAFLALQAAEDLRRGPHALPLDTVIFGGEALDPYRLLPWWRHHAERPRLINMYGTTETTVHASFREVDETDVDRDSSPIGVPLANLALCVLDRTLHPAPAGVAGELYIAGRGVAREYRRRPGLTASRFVACPFGPTGARMYRTGDLVRWTASGELEYLGRGDNQVKIRGFRIELGEIEAALAAIDGVAQAVVVVREEQQGMKQLVGYITGAVDGADARAAVAARLPEYMVPAAVVVLDAFPLTVNGKLDAKALPAPEFGSGTAYRAPSTPTEKTLTEIYARVLGVERVGVDESFFDRGGHSLLAVRLASSVRSELGIDLPIRMIFEAPTVAELAKRFDDGG</sequence>
<dbReference type="CDD" id="cd19540">
    <property type="entry name" value="LCL_NRPS-like"/>
    <property type="match status" value="1"/>
</dbReference>
<dbReference type="EMBL" id="CP109441">
    <property type="protein sequence ID" value="WUV47983.1"/>
    <property type="molecule type" value="Genomic_DNA"/>
</dbReference>
<dbReference type="NCBIfam" id="TIGR01733">
    <property type="entry name" value="AA-adenyl-dom"/>
    <property type="match status" value="1"/>
</dbReference>
<evidence type="ECO:0000313" key="5">
    <source>
        <dbReference type="EMBL" id="WUV47983.1"/>
    </source>
</evidence>
<proteinExistence type="predicted"/>
<dbReference type="PANTHER" id="PTHR45527:SF14">
    <property type="entry name" value="PLIPASTATIN SYNTHASE SUBUNIT B"/>
    <property type="match status" value="1"/>
</dbReference>